<dbReference type="GO" id="GO:0003676">
    <property type="term" value="F:nucleic acid binding"/>
    <property type="evidence" value="ECO:0007669"/>
    <property type="project" value="InterPro"/>
</dbReference>
<dbReference type="AlphaFoldDB" id="A0A8C5T014"/>
<sequence length="288" mass="33752">MCIYITKIYKHRTKHMETPVRRATRMGVWIKTNNTSCLYKDGLYWKGDKIYIPSSYRKKIVSQCHDVRQAGHFGFLKTLHLVWWQFWWPHMRSEIEHYIKECHICATAKPRVRKPLGLLQIISDPNRPWQDIAMDFIVELPSRNRYIVIWIIIDLFSKQAHFIPCKGLPSATKLANLFIKHVYRLHGTPRRIILDRVFVHLLGSSQGLSSAYHPSTNSAAERANAMIERYLRLYISYQQQEWADLLPFAEVAYNNAIHESTGYSLLQVANGIEFVTMKNQRSAADWCT</sequence>
<reference evidence="3" key="2">
    <citation type="submission" date="2025-09" db="UniProtKB">
        <authorList>
            <consortium name="Ensembl"/>
        </authorList>
    </citation>
    <scope>IDENTIFICATION</scope>
</reference>
<dbReference type="FunFam" id="1.10.340.70:FF:000001">
    <property type="entry name" value="Retrovirus-related Pol polyprotein from transposon gypsy-like Protein"/>
    <property type="match status" value="1"/>
</dbReference>
<feature type="domain" description="Integrase catalytic" evidence="2">
    <location>
        <begin position="124"/>
        <end position="273"/>
    </location>
</feature>
<dbReference type="GeneTree" id="ENSGT01050000246347"/>
<accession>A0A8C5T014</accession>
<dbReference type="Pfam" id="PF17921">
    <property type="entry name" value="Integrase_H2C2"/>
    <property type="match status" value="1"/>
</dbReference>
<organism evidence="3 4">
    <name type="scientific">Laticauda laticaudata</name>
    <name type="common">Blue-ringed sea krait</name>
    <name type="synonym">Blue-lipped sea krait</name>
    <dbReference type="NCBI Taxonomy" id="8630"/>
    <lineage>
        <taxon>Eukaryota</taxon>
        <taxon>Metazoa</taxon>
        <taxon>Chordata</taxon>
        <taxon>Craniata</taxon>
        <taxon>Vertebrata</taxon>
        <taxon>Euteleostomi</taxon>
        <taxon>Lepidosauria</taxon>
        <taxon>Squamata</taxon>
        <taxon>Bifurcata</taxon>
        <taxon>Unidentata</taxon>
        <taxon>Episquamata</taxon>
        <taxon>Toxicofera</taxon>
        <taxon>Serpentes</taxon>
        <taxon>Colubroidea</taxon>
        <taxon>Elapidae</taxon>
        <taxon>Laticaudinae</taxon>
        <taxon>Laticauda</taxon>
    </lineage>
</organism>
<dbReference type="GO" id="GO:0015074">
    <property type="term" value="P:DNA integration"/>
    <property type="evidence" value="ECO:0007669"/>
    <property type="project" value="InterPro"/>
</dbReference>
<dbReference type="InterPro" id="IPR050951">
    <property type="entry name" value="Retrovirus_Pol_polyprotein"/>
</dbReference>
<keyword evidence="4" id="KW-1185">Reference proteome</keyword>
<evidence type="ECO:0000259" key="2">
    <source>
        <dbReference type="PROSITE" id="PS50994"/>
    </source>
</evidence>
<dbReference type="PROSITE" id="PS50994">
    <property type="entry name" value="INTEGRASE"/>
    <property type="match status" value="1"/>
</dbReference>
<proteinExistence type="predicted"/>
<dbReference type="PANTHER" id="PTHR37984:SF15">
    <property type="entry name" value="INTEGRASE CATALYTIC DOMAIN-CONTAINING PROTEIN"/>
    <property type="match status" value="1"/>
</dbReference>
<dbReference type="Proteomes" id="UP000694406">
    <property type="component" value="Unplaced"/>
</dbReference>
<evidence type="ECO:0000313" key="3">
    <source>
        <dbReference type="Ensembl" id="ENSLLTP00000024835.1"/>
    </source>
</evidence>
<reference evidence="3" key="1">
    <citation type="submission" date="2025-08" db="UniProtKB">
        <authorList>
            <consortium name="Ensembl"/>
        </authorList>
    </citation>
    <scope>IDENTIFICATION</scope>
</reference>
<evidence type="ECO:0000256" key="1">
    <source>
        <dbReference type="ARBA" id="ARBA00039658"/>
    </source>
</evidence>
<dbReference type="InterPro" id="IPR012337">
    <property type="entry name" value="RNaseH-like_sf"/>
</dbReference>
<dbReference type="InterPro" id="IPR041588">
    <property type="entry name" value="Integrase_H2C2"/>
</dbReference>
<dbReference type="Ensembl" id="ENSLLTT00000025734.1">
    <property type="protein sequence ID" value="ENSLLTP00000024835.1"/>
    <property type="gene ID" value="ENSLLTG00000018213.1"/>
</dbReference>
<dbReference type="Gene3D" id="1.10.340.70">
    <property type="match status" value="1"/>
</dbReference>
<dbReference type="InterPro" id="IPR036397">
    <property type="entry name" value="RNaseH_sf"/>
</dbReference>
<dbReference type="PANTHER" id="PTHR37984">
    <property type="entry name" value="PROTEIN CBG26694"/>
    <property type="match status" value="1"/>
</dbReference>
<protein>
    <recommendedName>
        <fullName evidence="1">Gypsy retrotransposon integrase-like protein 1</fullName>
    </recommendedName>
</protein>
<name>A0A8C5T014_LATLA</name>
<dbReference type="SUPFAM" id="SSF53098">
    <property type="entry name" value="Ribonuclease H-like"/>
    <property type="match status" value="1"/>
</dbReference>
<evidence type="ECO:0000313" key="4">
    <source>
        <dbReference type="Proteomes" id="UP000694406"/>
    </source>
</evidence>
<dbReference type="InterPro" id="IPR001584">
    <property type="entry name" value="Integrase_cat-core"/>
</dbReference>
<dbReference type="Gene3D" id="3.30.420.10">
    <property type="entry name" value="Ribonuclease H-like superfamily/Ribonuclease H"/>
    <property type="match status" value="1"/>
</dbReference>